<feature type="domain" description="Core-binding (CB)" evidence="11">
    <location>
        <begin position="44"/>
        <end position="126"/>
    </location>
</feature>
<evidence type="ECO:0000256" key="6">
    <source>
        <dbReference type="ARBA" id="ARBA00023125"/>
    </source>
</evidence>
<dbReference type="PROSITE" id="PS51900">
    <property type="entry name" value="CB"/>
    <property type="match status" value="1"/>
</dbReference>
<dbReference type="InterPro" id="IPR013762">
    <property type="entry name" value="Integrase-like_cat_sf"/>
</dbReference>
<evidence type="ECO:0000313" key="13">
    <source>
        <dbReference type="Proteomes" id="UP000248714"/>
    </source>
</evidence>
<evidence type="ECO:0000256" key="5">
    <source>
        <dbReference type="ARBA" id="ARBA00022908"/>
    </source>
</evidence>
<dbReference type="InterPro" id="IPR044068">
    <property type="entry name" value="CB"/>
</dbReference>
<evidence type="ECO:0000256" key="7">
    <source>
        <dbReference type="ARBA" id="ARBA00023172"/>
    </source>
</evidence>
<name>A0ABX9DWB3_9PSEU</name>
<evidence type="ECO:0000256" key="1">
    <source>
        <dbReference type="ARBA" id="ARBA00004496"/>
    </source>
</evidence>
<sequence length="382" mass="41825">MTETESTDIVPRPASAVEAAARGEVSLDSAVRMVLPTPLPDERYHVRGLTELWVTTVIGRDSEHTRKAYEFGLTLWLDYCLRASVDPLTARRADVDDWTATHLAGKSAETIHQRLAAVGNWYHYLIDNDIDVRNPVARVKRPKRQPNKSATHYLDVDELNALMAEADQRLEEAKKIGGLALEIAARDVAVLRVLFTTAVRSGAVQLATVQDVRLVVDGHRVLRFHGKGDAGQTTVRLKPLVPWAAVALDYYHGLVAARLGVPFDELDGLAFRTTPYHGQPGGSGLRSDALGSMIRSIAASADIATDAGIVKSKAAKITPHWLRHTAATLLGREKSPAEVQDFLDHADPRTTRIYLHTEQSLNSSLAYSTMAFIRDSATDGTS</sequence>
<dbReference type="Gene3D" id="1.10.150.130">
    <property type="match status" value="1"/>
</dbReference>
<proteinExistence type="predicted"/>
<evidence type="ECO:0000256" key="8">
    <source>
        <dbReference type="ARBA" id="ARBA00023306"/>
    </source>
</evidence>
<accession>A0ABX9DWB3</accession>
<dbReference type="Proteomes" id="UP000248714">
    <property type="component" value="Unassembled WGS sequence"/>
</dbReference>
<evidence type="ECO:0000256" key="2">
    <source>
        <dbReference type="ARBA" id="ARBA00022490"/>
    </source>
</evidence>
<gene>
    <name evidence="12" type="ORF">C8D87_1144</name>
</gene>
<keyword evidence="5" id="KW-0229">DNA integration</keyword>
<dbReference type="Pfam" id="PF00589">
    <property type="entry name" value="Phage_integrase"/>
    <property type="match status" value="1"/>
</dbReference>
<dbReference type="CDD" id="cd00397">
    <property type="entry name" value="DNA_BRE_C"/>
    <property type="match status" value="1"/>
</dbReference>
<feature type="domain" description="Tyr recombinase" evidence="10">
    <location>
        <begin position="149"/>
        <end position="366"/>
    </location>
</feature>
<dbReference type="PANTHER" id="PTHR30349:SF77">
    <property type="entry name" value="TYROSINE RECOMBINASE XERC"/>
    <property type="match status" value="1"/>
</dbReference>
<dbReference type="EMBL" id="QLTT01000014">
    <property type="protein sequence ID" value="RAS59392.1"/>
    <property type="molecule type" value="Genomic_DNA"/>
</dbReference>
<dbReference type="RefSeq" id="WP_112231766.1">
    <property type="nucleotide sequence ID" value="NZ_QLTT01000014.1"/>
</dbReference>
<evidence type="ECO:0000256" key="9">
    <source>
        <dbReference type="PROSITE-ProRule" id="PRU01248"/>
    </source>
</evidence>
<dbReference type="PANTHER" id="PTHR30349">
    <property type="entry name" value="PHAGE INTEGRASE-RELATED"/>
    <property type="match status" value="1"/>
</dbReference>
<keyword evidence="3" id="KW-0132">Cell division</keyword>
<organism evidence="12 13">
    <name type="scientific">Lentzea atacamensis</name>
    <dbReference type="NCBI Taxonomy" id="531938"/>
    <lineage>
        <taxon>Bacteria</taxon>
        <taxon>Bacillati</taxon>
        <taxon>Actinomycetota</taxon>
        <taxon>Actinomycetes</taxon>
        <taxon>Pseudonocardiales</taxon>
        <taxon>Pseudonocardiaceae</taxon>
        <taxon>Lentzea</taxon>
    </lineage>
</organism>
<dbReference type="PROSITE" id="PS51898">
    <property type="entry name" value="TYR_RECOMBINASE"/>
    <property type="match status" value="1"/>
</dbReference>
<evidence type="ECO:0000313" key="12">
    <source>
        <dbReference type="EMBL" id="RAS59392.1"/>
    </source>
</evidence>
<comment type="subcellular location">
    <subcellularLocation>
        <location evidence="1">Cytoplasm</location>
    </subcellularLocation>
</comment>
<dbReference type="Gene3D" id="1.10.443.10">
    <property type="entry name" value="Intergrase catalytic core"/>
    <property type="match status" value="1"/>
</dbReference>
<dbReference type="InterPro" id="IPR004107">
    <property type="entry name" value="Integrase_SAM-like_N"/>
</dbReference>
<reference evidence="12 13" key="1">
    <citation type="submission" date="2018-06" db="EMBL/GenBank/DDBJ databases">
        <title>Genomic Encyclopedia of Type Strains, Phase IV (KMG-IV): sequencing the most valuable type-strain genomes for metagenomic binning, comparative biology and taxonomic classification.</title>
        <authorList>
            <person name="Goeker M."/>
        </authorList>
    </citation>
    <scope>NUCLEOTIDE SEQUENCE [LARGE SCALE GENOMIC DNA]</scope>
    <source>
        <strain evidence="12 13">DSM 45479</strain>
    </source>
</reference>
<keyword evidence="2" id="KW-0963">Cytoplasm</keyword>
<keyword evidence="8" id="KW-0131">Cell cycle</keyword>
<comment type="caution">
    <text evidence="12">The sequence shown here is derived from an EMBL/GenBank/DDBJ whole genome shotgun (WGS) entry which is preliminary data.</text>
</comment>
<evidence type="ECO:0000256" key="4">
    <source>
        <dbReference type="ARBA" id="ARBA00022829"/>
    </source>
</evidence>
<evidence type="ECO:0000259" key="11">
    <source>
        <dbReference type="PROSITE" id="PS51900"/>
    </source>
</evidence>
<evidence type="ECO:0000256" key="3">
    <source>
        <dbReference type="ARBA" id="ARBA00022618"/>
    </source>
</evidence>
<keyword evidence="7" id="KW-0233">DNA recombination</keyword>
<keyword evidence="13" id="KW-1185">Reference proteome</keyword>
<protein>
    <submittedName>
        <fullName evidence="12">Site-specific recombinase XerD</fullName>
    </submittedName>
</protein>
<dbReference type="InterPro" id="IPR010998">
    <property type="entry name" value="Integrase_recombinase_N"/>
</dbReference>
<keyword evidence="6 9" id="KW-0238">DNA-binding</keyword>
<dbReference type="InterPro" id="IPR050090">
    <property type="entry name" value="Tyrosine_recombinase_XerCD"/>
</dbReference>
<dbReference type="InterPro" id="IPR002104">
    <property type="entry name" value="Integrase_catalytic"/>
</dbReference>
<dbReference type="SUPFAM" id="SSF56349">
    <property type="entry name" value="DNA breaking-rejoining enzymes"/>
    <property type="match status" value="1"/>
</dbReference>
<evidence type="ECO:0000259" key="10">
    <source>
        <dbReference type="PROSITE" id="PS51898"/>
    </source>
</evidence>
<dbReference type="Pfam" id="PF02899">
    <property type="entry name" value="Phage_int_SAM_1"/>
    <property type="match status" value="1"/>
</dbReference>
<dbReference type="InterPro" id="IPR011010">
    <property type="entry name" value="DNA_brk_join_enz"/>
</dbReference>
<keyword evidence="4" id="KW-0159">Chromosome partition</keyword>